<evidence type="ECO:0000313" key="9">
    <source>
        <dbReference type="Proteomes" id="UP000512167"/>
    </source>
</evidence>
<comment type="caution">
    <text evidence="6">Lacks conserved residue(s) required for the propagation of feature annotation.</text>
</comment>
<comment type="similarity">
    <text evidence="6">Belongs to the TVP38/TMEM64 family.</text>
</comment>
<keyword evidence="5 6" id="KW-0472">Membrane</keyword>
<dbReference type="PANTHER" id="PTHR12677:SF59">
    <property type="entry name" value="GOLGI APPARATUS MEMBRANE PROTEIN TVP38-RELATED"/>
    <property type="match status" value="1"/>
</dbReference>
<feature type="domain" description="VTT" evidence="7">
    <location>
        <begin position="53"/>
        <end position="165"/>
    </location>
</feature>
<dbReference type="EMBL" id="CP051151">
    <property type="protein sequence ID" value="QLY39449.1"/>
    <property type="molecule type" value="Genomic_DNA"/>
</dbReference>
<evidence type="ECO:0000313" key="8">
    <source>
        <dbReference type="EMBL" id="QLY39449.1"/>
    </source>
</evidence>
<protein>
    <recommendedName>
        <fullName evidence="6">TVP38/TMEM64 family membrane protein</fullName>
    </recommendedName>
</protein>
<keyword evidence="4 6" id="KW-1133">Transmembrane helix</keyword>
<dbReference type="GO" id="GO:0005886">
    <property type="term" value="C:plasma membrane"/>
    <property type="evidence" value="ECO:0007669"/>
    <property type="project" value="UniProtKB-SubCell"/>
</dbReference>
<evidence type="ECO:0000256" key="1">
    <source>
        <dbReference type="ARBA" id="ARBA00004651"/>
    </source>
</evidence>
<evidence type="ECO:0000256" key="3">
    <source>
        <dbReference type="ARBA" id="ARBA00022692"/>
    </source>
</evidence>
<dbReference type="InterPro" id="IPR015414">
    <property type="entry name" value="TMEM64"/>
</dbReference>
<evidence type="ECO:0000256" key="2">
    <source>
        <dbReference type="ARBA" id="ARBA00022475"/>
    </source>
</evidence>
<accession>A0A7L6N4E9</accession>
<keyword evidence="9" id="KW-1185">Reference proteome</keyword>
<name>A0A7L6N4E9_9MOLU</name>
<feature type="transmembrane region" description="Helical" evidence="6">
    <location>
        <begin position="61"/>
        <end position="84"/>
    </location>
</feature>
<evidence type="ECO:0000256" key="4">
    <source>
        <dbReference type="ARBA" id="ARBA00022989"/>
    </source>
</evidence>
<proteinExistence type="inferred from homology"/>
<feature type="transmembrane region" description="Helical" evidence="6">
    <location>
        <begin position="145"/>
        <end position="169"/>
    </location>
</feature>
<reference evidence="8 9" key="1">
    <citation type="submission" date="2020-04" db="EMBL/GenBank/DDBJ databases">
        <authorList>
            <person name="Zheng R.K."/>
            <person name="Sun C.M."/>
        </authorList>
    </citation>
    <scope>NUCLEOTIDE SEQUENCE [LARGE SCALE GENOMIC DNA]</scope>
    <source>
        <strain evidence="9">zrk29</strain>
    </source>
</reference>
<comment type="subcellular location">
    <subcellularLocation>
        <location evidence="1 6">Cell membrane</location>
        <topology evidence="1 6">Multi-pass membrane protein</topology>
    </subcellularLocation>
</comment>
<keyword evidence="2 6" id="KW-1003">Cell membrane</keyword>
<evidence type="ECO:0000256" key="6">
    <source>
        <dbReference type="RuleBase" id="RU366058"/>
    </source>
</evidence>
<dbReference type="Proteomes" id="UP000512167">
    <property type="component" value="Chromosome"/>
</dbReference>
<keyword evidence="3 6" id="KW-0812">Transmembrane</keyword>
<organism evidence="8 9">
    <name type="scientific">Hujiaoplasma nucleasis</name>
    <dbReference type="NCBI Taxonomy" id="2725268"/>
    <lineage>
        <taxon>Bacteria</taxon>
        <taxon>Bacillati</taxon>
        <taxon>Mycoplasmatota</taxon>
        <taxon>Mollicutes</taxon>
        <taxon>Candidatus Izemoplasmatales</taxon>
        <taxon>Hujiaoplasmataceae</taxon>
        <taxon>Hujiaoplasma</taxon>
    </lineage>
</organism>
<evidence type="ECO:0000259" key="7">
    <source>
        <dbReference type="Pfam" id="PF09335"/>
    </source>
</evidence>
<dbReference type="RefSeq" id="WP_312031918.1">
    <property type="nucleotide sequence ID" value="NZ_CP051151.1"/>
</dbReference>
<gene>
    <name evidence="8" type="ORF">HF295_00670</name>
</gene>
<dbReference type="Pfam" id="PF09335">
    <property type="entry name" value="VTT_dom"/>
    <property type="match status" value="1"/>
</dbReference>
<evidence type="ECO:0000256" key="5">
    <source>
        <dbReference type="ARBA" id="ARBA00023136"/>
    </source>
</evidence>
<feature type="transmembrane region" description="Helical" evidence="6">
    <location>
        <begin position="175"/>
        <end position="194"/>
    </location>
</feature>
<dbReference type="KEGG" id="tbk:HF295_00670"/>
<dbReference type="InterPro" id="IPR032816">
    <property type="entry name" value="VTT_dom"/>
</dbReference>
<dbReference type="PANTHER" id="PTHR12677">
    <property type="entry name" value="GOLGI APPARATUS MEMBRANE PROTEIN TVP38-RELATED"/>
    <property type="match status" value="1"/>
</dbReference>
<feature type="transmembrane region" description="Helical" evidence="6">
    <location>
        <begin position="20"/>
        <end position="49"/>
    </location>
</feature>
<sequence>MELFYRLLDELRILVQNNFWLTPLIGVFLPFIEAILPTIPLAIIISFNLSVLGSAFGTVQGTILTIFLSTLGSFLGMFLIYLLIKATFAEYFVKKVRKYKYGNTFIDAIQGRSTFFILTLLSNPFLPSSILNYGLSLANIKIKKYLILTIISRFIIIIFMVFLGSVFSIQKNPLNVLWMMLAYFFVLGIWILYLRSRKNKKGSFFEDKD</sequence>
<dbReference type="AlphaFoldDB" id="A0A7L6N4E9"/>